<gene>
    <name evidence="4" type="ORF">M427DRAFT_131329</name>
</gene>
<dbReference type="InterPro" id="IPR012312">
    <property type="entry name" value="Hemerythrin-like"/>
</dbReference>
<evidence type="ECO:0000259" key="2">
    <source>
        <dbReference type="Pfam" id="PF01814"/>
    </source>
</evidence>
<dbReference type="EMBL" id="KQ965735">
    <property type="protein sequence ID" value="KXS20546.1"/>
    <property type="molecule type" value="Genomic_DNA"/>
</dbReference>
<dbReference type="InterPro" id="IPR036249">
    <property type="entry name" value="Thioredoxin-like_sf"/>
</dbReference>
<dbReference type="AlphaFoldDB" id="A0A139AUX6"/>
<feature type="region of interest" description="Disordered" evidence="1">
    <location>
        <begin position="595"/>
        <end position="616"/>
    </location>
</feature>
<dbReference type="OrthoDB" id="4951845at2759"/>
<feature type="region of interest" description="Disordered" evidence="1">
    <location>
        <begin position="466"/>
        <end position="487"/>
    </location>
</feature>
<keyword evidence="5" id="KW-1185">Reference proteome</keyword>
<dbReference type="GO" id="GO:0005737">
    <property type="term" value="C:cytoplasm"/>
    <property type="evidence" value="ECO:0007669"/>
    <property type="project" value="TreeGrafter"/>
</dbReference>
<dbReference type="InterPro" id="IPR004045">
    <property type="entry name" value="Glutathione_S-Trfase_N"/>
</dbReference>
<organism evidence="4 5">
    <name type="scientific">Gonapodya prolifera (strain JEL478)</name>
    <name type="common">Monoblepharis prolifera</name>
    <dbReference type="NCBI Taxonomy" id="1344416"/>
    <lineage>
        <taxon>Eukaryota</taxon>
        <taxon>Fungi</taxon>
        <taxon>Fungi incertae sedis</taxon>
        <taxon>Chytridiomycota</taxon>
        <taxon>Chytridiomycota incertae sedis</taxon>
        <taxon>Monoblepharidomycetes</taxon>
        <taxon>Monoblepharidales</taxon>
        <taxon>Gonapodyaceae</taxon>
        <taxon>Gonapodya</taxon>
    </lineage>
</organism>
<dbReference type="Proteomes" id="UP000070544">
    <property type="component" value="Unassembled WGS sequence"/>
</dbReference>
<dbReference type="Gene3D" id="1.20.120.520">
    <property type="entry name" value="nmb1532 protein domain like"/>
    <property type="match status" value="1"/>
</dbReference>
<protein>
    <recommendedName>
        <fullName evidence="6">GST N-terminal domain-containing protein</fullName>
    </recommendedName>
</protein>
<proteinExistence type="predicted"/>
<dbReference type="Gene3D" id="1.20.1050.10">
    <property type="match status" value="1"/>
</dbReference>
<dbReference type="STRING" id="1344416.A0A139AUX6"/>
<dbReference type="InterPro" id="IPR036282">
    <property type="entry name" value="Glutathione-S-Trfase_C_sf"/>
</dbReference>
<feature type="domain" description="GST N-terminal" evidence="3">
    <location>
        <begin position="28"/>
        <end position="92"/>
    </location>
</feature>
<evidence type="ECO:0000313" key="5">
    <source>
        <dbReference type="Proteomes" id="UP000070544"/>
    </source>
</evidence>
<dbReference type="Gene3D" id="3.40.30.10">
    <property type="entry name" value="Glutaredoxin"/>
    <property type="match status" value="1"/>
</dbReference>
<evidence type="ECO:0000259" key="3">
    <source>
        <dbReference type="Pfam" id="PF13417"/>
    </source>
</evidence>
<name>A0A139AUX6_GONPJ</name>
<dbReference type="InterPro" id="IPR050983">
    <property type="entry name" value="GST_Omega/HSP26"/>
</dbReference>
<evidence type="ECO:0000313" key="4">
    <source>
        <dbReference type="EMBL" id="KXS20546.1"/>
    </source>
</evidence>
<dbReference type="PANTHER" id="PTHR43968:SF6">
    <property type="entry name" value="GLUTATHIONE S-TRANSFERASE OMEGA"/>
    <property type="match status" value="1"/>
</dbReference>
<reference evidence="4 5" key="1">
    <citation type="journal article" date="2015" name="Genome Biol. Evol.">
        <title>Phylogenomic analyses indicate that early fungi evolved digesting cell walls of algal ancestors of land plants.</title>
        <authorList>
            <person name="Chang Y."/>
            <person name="Wang S."/>
            <person name="Sekimoto S."/>
            <person name="Aerts A.L."/>
            <person name="Choi C."/>
            <person name="Clum A."/>
            <person name="LaButti K.M."/>
            <person name="Lindquist E.A."/>
            <person name="Yee Ngan C."/>
            <person name="Ohm R.A."/>
            <person name="Salamov A.A."/>
            <person name="Grigoriev I.V."/>
            <person name="Spatafora J.W."/>
            <person name="Berbee M.L."/>
        </authorList>
    </citation>
    <scope>NUCLEOTIDE SEQUENCE [LARGE SCALE GENOMIC DNA]</scope>
    <source>
        <strain evidence="4 5">JEL478</strain>
    </source>
</reference>
<dbReference type="Pfam" id="PF01814">
    <property type="entry name" value="Hemerythrin"/>
    <property type="match status" value="1"/>
</dbReference>
<evidence type="ECO:0000256" key="1">
    <source>
        <dbReference type="SAM" id="MobiDB-lite"/>
    </source>
</evidence>
<dbReference type="SUPFAM" id="SSF47616">
    <property type="entry name" value="GST C-terminal domain-like"/>
    <property type="match status" value="1"/>
</dbReference>
<accession>A0A139AUX6</accession>
<evidence type="ECO:0008006" key="6">
    <source>
        <dbReference type="Google" id="ProtNLM"/>
    </source>
</evidence>
<dbReference type="SUPFAM" id="SSF52833">
    <property type="entry name" value="Thioredoxin-like"/>
    <property type="match status" value="1"/>
</dbReference>
<sequence length="647" mass="72530">MRFPSRSKPEPAQSTLLTIYTCPFEPQTLQFRLACRLKVVPLYRIVVLPETKPAWFARASPDGKLPLLKTSEKHFLNDVLDSIAYIDRLFPDAPSSCLYPPGIDKTLVHKWAMWVQDRFMPSFEKVLLNGSGAVQGLCRPILLDCYNLMSVQLEASGGPWFFGDHYSIIDALITPFAARRPLMIYLRAWDGAAGTLVVLEYFNRLVESPAHKEIGYPYEDMKRSFKARMAWLPPVSICRLEHDSQRAHLNQSMEILKNGNDTALTRLTKLKMHFTQLSAFMTYHTLCESDVLVPFLKRNGTDIGLLENITSEHHNLDIMIKNFLSIVDAAITDLTEESMASTLNLLIEVVSALHEHLQQEEVEVISWLTKLPIEIQFSLFRDLLGYDPSDMIELLPFILRGLNPPQRAQYLCTLQQVLGPKSPEYARALASIKRGLTDAEYSDVVERVPEHDETSEAIRLRATPMGSGRNPAFNITPPSLDRNIPSRQTDRSDSLLVARESVVGQMLLQGEAVPAREPFFGHSAALQQQQYHPGPRRSIVEGLAAATESAPVLGLDGKVAGRRPSAHTLGEERPRVPIRVKSDIPLDPSETHQLEREHEYGGNVPHAAENSAGAGEVSIRVRTSSLSLGDQPPVVVKKRFQLGRFKK</sequence>
<dbReference type="Pfam" id="PF13417">
    <property type="entry name" value="GST_N_3"/>
    <property type="match status" value="1"/>
</dbReference>
<dbReference type="PANTHER" id="PTHR43968">
    <property type="match status" value="1"/>
</dbReference>
<feature type="domain" description="Hemerythrin-like" evidence="2">
    <location>
        <begin position="235"/>
        <end position="367"/>
    </location>
</feature>